<dbReference type="GO" id="GO:0016887">
    <property type="term" value="F:ATP hydrolysis activity"/>
    <property type="evidence" value="ECO:0007669"/>
    <property type="project" value="InterPro"/>
</dbReference>
<reference evidence="4" key="1">
    <citation type="journal article" date="2021" name="Open Biol.">
        <title>Shared evolutionary footprints suggest mitochondrial oxidative damage underlies multiple complex I losses in fungi.</title>
        <authorList>
            <person name="Schikora-Tamarit M.A."/>
            <person name="Marcet-Houben M."/>
            <person name="Nosek J."/>
            <person name="Gabaldon T."/>
        </authorList>
    </citation>
    <scope>NUCLEOTIDE SEQUENCE</scope>
    <source>
        <strain evidence="4">CBS6075</strain>
    </source>
</reference>
<dbReference type="SUPFAM" id="SSF52540">
    <property type="entry name" value="P-loop containing nucleoside triphosphate hydrolases"/>
    <property type="match status" value="2"/>
</dbReference>
<feature type="coiled-coil region" evidence="2">
    <location>
        <begin position="381"/>
        <end position="443"/>
    </location>
</feature>
<evidence type="ECO:0000313" key="5">
    <source>
        <dbReference type="Proteomes" id="UP000769157"/>
    </source>
</evidence>
<dbReference type="InterPro" id="IPR003395">
    <property type="entry name" value="RecF/RecN/SMC_N"/>
</dbReference>
<dbReference type="GO" id="GO:0005694">
    <property type="term" value="C:chromosome"/>
    <property type="evidence" value="ECO:0007669"/>
    <property type="project" value="InterPro"/>
</dbReference>
<dbReference type="PIRSF" id="PIRSF005719">
    <property type="entry name" value="SMC"/>
    <property type="match status" value="1"/>
</dbReference>
<dbReference type="InterPro" id="IPR010935">
    <property type="entry name" value="SMC_hinge"/>
</dbReference>
<dbReference type="InterPro" id="IPR027417">
    <property type="entry name" value="P-loop_NTPase"/>
</dbReference>
<feature type="domain" description="SMC hinge" evidence="3">
    <location>
        <begin position="462"/>
        <end position="574"/>
    </location>
</feature>
<comment type="caution">
    <text evidence="4">The sequence shown here is derived from an EMBL/GenBank/DDBJ whole genome shotgun (WGS) entry which is preliminary data.</text>
</comment>
<organism evidence="4 5">
    <name type="scientific">Ogataea philodendri</name>
    <dbReference type="NCBI Taxonomy" id="1378263"/>
    <lineage>
        <taxon>Eukaryota</taxon>
        <taxon>Fungi</taxon>
        <taxon>Dikarya</taxon>
        <taxon>Ascomycota</taxon>
        <taxon>Saccharomycotina</taxon>
        <taxon>Pichiomycetes</taxon>
        <taxon>Pichiales</taxon>
        <taxon>Pichiaceae</taxon>
        <taxon>Ogataea</taxon>
    </lineage>
</organism>
<accession>A0A9P8T4U5</accession>
<dbReference type="Proteomes" id="UP000769157">
    <property type="component" value="Unassembled WGS sequence"/>
</dbReference>
<reference evidence="4" key="2">
    <citation type="submission" date="2021-01" db="EMBL/GenBank/DDBJ databases">
        <authorList>
            <person name="Schikora-Tamarit M.A."/>
        </authorList>
    </citation>
    <scope>NUCLEOTIDE SEQUENCE</scope>
    <source>
        <strain evidence="4">CBS6075</strain>
    </source>
</reference>
<feature type="coiled-coil region" evidence="2">
    <location>
        <begin position="683"/>
        <end position="844"/>
    </location>
</feature>
<dbReference type="InterPro" id="IPR036277">
    <property type="entry name" value="SMC_hinge_sf"/>
</dbReference>
<dbReference type="GO" id="GO:0007059">
    <property type="term" value="P:chromosome segregation"/>
    <property type="evidence" value="ECO:0007669"/>
    <property type="project" value="UniProtKB-ARBA"/>
</dbReference>
<evidence type="ECO:0000259" key="3">
    <source>
        <dbReference type="SMART" id="SM00968"/>
    </source>
</evidence>
<dbReference type="Pfam" id="PF02463">
    <property type="entry name" value="SMC_N"/>
    <property type="match status" value="1"/>
</dbReference>
<dbReference type="PROSITE" id="PS51450">
    <property type="entry name" value="LRR"/>
    <property type="match status" value="1"/>
</dbReference>
<feature type="coiled-coil region" evidence="2">
    <location>
        <begin position="169"/>
        <end position="224"/>
    </location>
</feature>
<dbReference type="OrthoDB" id="431497at2759"/>
<evidence type="ECO:0000313" key="4">
    <source>
        <dbReference type="EMBL" id="KAH3666106.1"/>
    </source>
</evidence>
<keyword evidence="5" id="KW-1185">Reference proteome</keyword>
<feature type="coiled-coil region" evidence="2">
    <location>
        <begin position="627"/>
        <end position="654"/>
    </location>
</feature>
<dbReference type="SUPFAM" id="SSF75553">
    <property type="entry name" value="Smc hinge domain"/>
    <property type="match status" value="1"/>
</dbReference>
<name>A0A9P8T4U5_9ASCO</name>
<dbReference type="FunFam" id="3.40.50.300:FF:000370">
    <property type="entry name" value="Structural maintenance of chromosomes 3"/>
    <property type="match status" value="1"/>
</dbReference>
<dbReference type="Gene3D" id="3.40.50.300">
    <property type="entry name" value="P-loop containing nucleotide triphosphate hydrolases"/>
    <property type="match status" value="2"/>
</dbReference>
<dbReference type="RefSeq" id="XP_046061310.1">
    <property type="nucleotide sequence ID" value="XM_046205357.1"/>
</dbReference>
<sequence length="1140" mass="129039">MTREERQSLIHEGSGTVMSAYVEIVFDNTDRRFPIDKDEVVIRRTIGMKKDDHSLDSKLATKADIMNLLESAGFSKSNPYYIVPQGRITSLTNAQDSERLQLLKEVAGARVFETKLKDSLKEMTNTNKKKEQIDEMLRYIEGRLEDLDLEKNDLKHFEKLNNRKKALEYNLYDRELTSLNDQIESLESDYASAVHDTSSLVEKLAEREKQVQQIESSLAELTANLKLVDVDISENDSEIRDVLEAIGDHSAQLKDAELEHVPSGADLAAQIAELNSQISQKEVELGRSQPALKEAINRERSIKAKLDEMKQQQRSLLSKKGRFSQFESQEQRDAWLHDEIKTLADSLDTKKSELSEILSARSQAEASASQLALQLDSEGSLDSLTVEMDALDAQLGNLRLNYSKLIDERKQLWREESKLNSVIQTYEEEKARAQQGVSETMDRSMALGLESVQRIAKDLGLNGVYGTLGELINVSEKYKTAAEVVGGSSLFHVVVDTDRTATLIMDELVRQKAGRVTFMPLNRLHPKDATYPETSDSVPLMKKIAFDEYLEPAVKQIFGKTVVCISLEKGAEIASTYKLNAITLDGDRCDRKGVLTGGFRDQGRSRIDCLKSLTKWKTEIYSTQEKLATIKREISEKDSQVTQASEELAAVRKELDAKFTLKESHLSSRMKLVSEKSRCDQELNSLSSRIETLQASVKLVEQQIKEYNSELKSDFREHNLSDAEVRQLESLSTDIVDTEKEYNVVNEKLSELELRASSLTSELNGSLYPRLRQLNMKSTNSQESSDLKVQDLKRKLESLNEAKNKLETSNSELMAKSKSLTKEMQSKEDQLQKLNESQRNILRKLENYGKSSEKSLSKKILLSNRRDEISRKIRDLGVLSEEAFTSFKEMVSGEILILLNEATEGLKQYSHVNKKALEQFVNFTKQRDSLVERRDELDQAKESIEELISVLERRKDDAIIRTFKEVSLGFTEVFEKLVPAGTGKLIIQKRSEKTGKGQKAVEVESDDEQDSELIDQYVGVSISVSFNSRDDEQQRIEQLSGGQKSLCAIALILAIQKCDPAPFYLFDEIDANLDAQYRSSVSQLIHELSQNAQFICTTFRPEMLKVCDKFFGVMFNNKVSTVSEINQADALGFVEGQQRS</sequence>
<feature type="coiled-coil region" evidence="2">
    <location>
        <begin position="927"/>
        <end position="961"/>
    </location>
</feature>
<dbReference type="GeneID" id="70236260"/>
<dbReference type="Gene3D" id="1.20.1060.20">
    <property type="match status" value="1"/>
</dbReference>
<dbReference type="Pfam" id="PF06470">
    <property type="entry name" value="SMC_hinge"/>
    <property type="match status" value="1"/>
</dbReference>
<dbReference type="GO" id="GO:0051276">
    <property type="term" value="P:chromosome organization"/>
    <property type="evidence" value="ECO:0007669"/>
    <property type="project" value="InterPro"/>
</dbReference>
<dbReference type="GO" id="GO:0005524">
    <property type="term" value="F:ATP binding"/>
    <property type="evidence" value="ECO:0007669"/>
    <property type="project" value="InterPro"/>
</dbReference>
<dbReference type="Gene3D" id="3.30.70.1620">
    <property type="match status" value="1"/>
</dbReference>
<evidence type="ECO:0000256" key="2">
    <source>
        <dbReference type="SAM" id="Coils"/>
    </source>
</evidence>
<dbReference type="PANTHER" id="PTHR43977">
    <property type="entry name" value="STRUCTURAL MAINTENANCE OF CHROMOSOMES PROTEIN 3"/>
    <property type="match status" value="1"/>
</dbReference>
<keyword evidence="1 2" id="KW-0175">Coiled coil</keyword>
<dbReference type="EMBL" id="JAEUBE010000295">
    <property type="protein sequence ID" value="KAH3666106.1"/>
    <property type="molecule type" value="Genomic_DNA"/>
</dbReference>
<dbReference type="AlphaFoldDB" id="A0A9P8T4U5"/>
<protein>
    <recommendedName>
        <fullName evidence="3">SMC hinge domain-containing protein</fullName>
    </recommendedName>
</protein>
<evidence type="ECO:0000256" key="1">
    <source>
        <dbReference type="ARBA" id="ARBA00023054"/>
    </source>
</evidence>
<dbReference type="SMART" id="SM00968">
    <property type="entry name" value="SMC_hinge"/>
    <property type="match status" value="1"/>
</dbReference>
<dbReference type="InterPro" id="IPR001611">
    <property type="entry name" value="Leu-rich_rpt"/>
</dbReference>
<proteinExistence type="predicted"/>
<dbReference type="InterPro" id="IPR024704">
    <property type="entry name" value="SMC"/>
</dbReference>
<gene>
    <name evidence="4" type="ORF">OGAPHI_004295</name>
</gene>